<gene>
    <name evidence="1" type="ORF">M3D15_04560</name>
</gene>
<keyword evidence="2" id="KW-1185">Reference proteome</keyword>
<proteinExistence type="predicted"/>
<evidence type="ECO:0000313" key="1">
    <source>
        <dbReference type="EMBL" id="MCT2042607.1"/>
    </source>
</evidence>
<dbReference type="Proteomes" id="UP001525379">
    <property type="component" value="Unassembled WGS sequence"/>
</dbReference>
<dbReference type="InterPro" id="IPR058009">
    <property type="entry name" value="TTP_Phage_16"/>
</dbReference>
<dbReference type="RefSeq" id="WP_260104069.1">
    <property type="nucleotide sequence ID" value="NZ_JALXSQ010000013.1"/>
</dbReference>
<name>A0ABT2HWB2_9MICO</name>
<dbReference type="EMBL" id="JALXSQ010000013">
    <property type="protein sequence ID" value="MCT2042607.1"/>
    <property type="molecule type" value="Genomic_DNA"/>
</dbReference>
<sequence>MAISNAGAPLGVVAPSHGLILIGKLDAIKDIKAPTLAELQAETMIDFTYTIKTFDRKSTQEFIEDERWTLAQPLKYPGMKSTEISINYAFSNDRTDEVAKLDEFLVENEQYVMVVRSAIAKEEPLKADQLVDVIPFTCGAKIKDAPTNNAVWTKTVQLGAGDIQDDVKIVAGAAA</sequence>
<evidence type="ECO:0000313" key="2">
    <source>
        <dbReference type="Proteomes" id="UP001525379"/>
    </source>
</evidence>
<protein>
    <recommendedName>
        <fullName evidence="3">Phage tail protein</fullName>
    </recommendedName>
</protein>
<accession>A0ABT2HWB2</accession>
<organism evidence="1 2">
    <name type="scientific">Pseudoclavibacter albus</name>
    <dbReference type="NCBI Taxonomy" id="272241"/>
    <lineage>
        <taxon>Bacteria</taxon>
        <taxon>Bacillati</taxon>
        <taxon>Actinomycetota</taxon>
        <taxon>Actinomycetes</taxon>
        <taxon>Micrococcales</taxon>
        <taxon>Microbacteriaceae</taxon>
        <taxon>Pseudoclavibacter</taxon>
    </lineage>
</organism>
<comment type="caution">
    <text evidence="1">The sequence shown here is derived from an EMBL/GenBank/DDBJ whole genome shotgun (WGS) entry which is preliminary data.</text>
</comment>
<evidence type="ECO:0008006" key="3">
    <source>
        <dbReference type="Google" id="ProtNLM"/>
    </source>
</evidence>
<reference evidence="1 2" key="1">
    <citation type="submission" date="2022-04" db="EMBL/GenBank/DDBJ databases">
        <title>Human microbiome associated bacterial genomes.</title>
        <authorList>
            <person name="Sandstrom S."/>
            <person name="Salamzade R."/>
            <person name="Kalan L.R."/>
        </authorList>
    </citation>
    <scope>NUCLEOTIDE SEQUENCE [LARGE SCALE GENOMIC DNA]</scope>
    <source>
        <strain evidence="2">p3-SID1799</strain>
    </source>
</reference>
<dbReference type="Pfam" id="PF25595">
    <property type="entry name" value="Phage_TTP_16"/>
    <property type="match status" value="1"/>
</dbReference>